<dbReference type="Proteomes" id="UP001056386">
    <property type="component" value="Chromosome 1"/>
</dbReference>
<gene>
    <name evidence="2" type="ORF">NFI99_20510</name>
</gene>
<dbReference type="Pfam" id="PF13115">
    <property type="entry name" value="YtkA"/>
    <property type="match status" value="1"/>
</dbReference>
<sequence>MKELRRQFIMRIAVLGGVAWLAGCGVSGDSRPPAGLNLALTQPTSGGTYVVTLVPPEPPAALPLNRIHAWRVALSRASGEPVSGARIDVAGGMPQHGHGLPTRPRVVSAGGGGYRLEGMKFSMPGWWTITLKVRAAQGDDDVTFNVVLPPAAAS</sequence>
<keyword evidence="3" id="KW-1185">Reference proteome</keyword>
<dbReference type="RefSeq" id="WP_045678929.1">
    <property type="nucleotide sequence ID" value="NZ_CP021074.1"/>
</dbReference>
<evidence type="ECO:0000313" key="3">
    <source>
        <dbReference type="Proteomes" id="UP001056386"/>
    </source>
</evidence>
<reference evidence="2" key="1">
    <citation type="submission" date="2022-06" db="EMBL/GenBank/DDBJ databases">
        <title>Draft genome sequence of Burkholderia glumae strain GR20004 isolated from rice panicle showing bacterial panicle blight.</title>
        <authorList>
            <person name="Choi S.Y."/>
            <person name="Lee Y.H."/>
        </authorList>
    </citation>
    <scope>NUCLEOTIDE SEQUENCE</scope>
    <source>
        <strain evidence="2">GR20004</strain>
    </source>
</reference>
<protein>
    <submittedName>
        <fullName evidence="2">FixH family protein</fullName>
    </submittedName>
</protein>
<dbReference type="EMBL" id="CP099587">
    <property type="protein sequence ID" value="USS47245.1"/>
    <property type="molecule type" value="Genomic_DNA"/>
</dbReference>
<organism evidence="2 3">
    <name type="scientific">Burkholderia glumae</name>
    <name type="common">Pseudomonas glumae</name>
    <dbReference type="NCBI Taxonomy" id="337"/>
    <lineage>
        <taxon>Bacteria</taxon>
        <taxon>Pseudomonadati</taxon>
        <taxon>Pseudomonadota</taxon>
        <taxon>Betaproteobacteria</taxon>
        <taxon>Burkholderiales</taxon>
        <taxon>Burkholderiaceae</taxon>
        <taxon>Burkholderia</taxon>
    </lineage>
</organism>
<evidence type="ECO:0000313" key="2">
    <source>
        <dbReference type="EMBL" id="USS47245.1"/>
    </source>
</evidence>
<proteinExistence type="predicted"/>
<dbReference type="PROSITE" id="PS51257">
    <property type="entry name" value="PROKAR_LIPOPROTEIN"/>
    <property type="match status" value="1"/>
</dbReference>
<dbReference type="InterPro" id="IPR032693">
    <property type="entry name" value="YtkA-like_dom"/>
</dbReference>
<name>A0ABY5BL95_BURGL</name>
<evidence type="ECO:0000259" key="1">
    <source>
        <dbReference type="Pfam" id="PF13115"/>
    </source>
</evidence>
<feature type="domain" description="YtkA-like" evidence="1">
    <location>
        <begin position="48"/>
        <end position="131"/>
    </location>
</feature>
<accession>A0ABY5BL95</accession>